<evidence type="ECO:0000256" key="8">
    <source>
        <dbReference type="ARBA" id="ARBA00022679"/>
    </source>
</evidence>
<keyword evidence="10" id="KW-0677">Repeat</keyword>
<evidence type="ECO:0000256" key="7">
    <source>
        <dbReference type="ARBA" id="ARBA00022490"/>
    </source>
</evidence>
<dbReference type="Pfam" id="PF22958">
    <property type="entry name" value="Ltn1_1st"/>
    <property type="match status" value="1"/>
</dbReference>
<dbReference type="Pfam" id="PF23009">
    <property type="entry name" value="UBC_like"/>
    <property type="match status" value="1"/>
</dbReference>
<comment type="similarity">
    <text evidence="4 15">Belongs to the LTN1 family.</text>
</comment>
<keyword evidence="7" id="KW-0963">Cytoplasm</keyword>
<evidence type="ECO:0000256" key="14">
    <source>
        <dbReference type="PROSITE-ProRule" id="PRU00175"/>
    </source>
</evidence>
<dbReference type="GO" id="GO:0072344">
    <property type="term" value="P:rescue of stalled ribosome"/>
    <property type="evidence" value="ECO:0007669"/>
    <property type="project" value="UniProtKB-UniRule"/>
</dbReference>
<accession>A0A8S1XF66</accession>
<keyword evidence="18" id="KW-1185">Reference proteome</keyword>
<evidence type="ECO:0000256" key="11">
    <source>
        <dbReference type="ARBA" id="ARBA00022771"/>
    </source>
</evidence>
<comment type="function">
    <text evidence="15">E3 ubiquitin-protein ligase. Component of the ribosome quality control complex (RQC), a ribosome-associated complex that mediates ubiquitination and extraction of incompletely synthesized nascent chains for proteasomal degradation.</text>
</comment>
<sequence length="1497" mass="178144">MIDQTTYLFNQLATQYLKVNIEQNVIIDPEIHKILHLLQKKSETTKIKTLSELKTLLPNKSQEFFDQFTPTFINIYKKYVDNEYERRVLELSNQVLSLICQYGKQSLSKKFKQLFPQWFIMINDQNSEISNTAMNAFQIAFPTKEKQVQALKYCSDQYMIDLNIYLSLSITTIKQEINLEDDKAQYLYERLIVSAINSIKTAILWNPDNKFIEQIMIQLDFTNQITIIVELLNTEKISIVATIIETLHFLLSNDISTQFVLYKSDQILKKTIQLFEQKDILIVSALWKGFVIKLFQKVQQDQILKLQDLENKSLELISQAGFGVGKLFYDQLVLFVSLNPIYNVINIKKEEHFRYKLASITKLLNAILKGITHEDSRLFSENLINSYFETIYFLICKSIIPSLIQYNQFLGQVKNIIAQSIKQLLQNTLFKQGAQAYNHNPYQYVHSIFQQFLKILKVKQEQQEFLNEIIQAIMTELRTLKLGDYQVFVTMVEQLLKIKKEQSSAYQFVQEYLIYIFDEIYTNNDFEKGYLLFEIIPNSQIQKKKNLDQKIYEMINNFFNSIQLISSEDLIKKCAQIKIYIYNLQRINEQQLFESILQKIITQEYKQVIPKEEQHIFKLKWICLHYFIDASIDPQFYSKYLTIKDSQQEYNLIEEFIKYQQLQQNETFLTKFLSLSLTITNLSQKIFIPCIIQNANQQILDILKSKYTQIGQQVIKKIDKIQLQIFEELSYIMNQLQPQQLIFDVLLQLYLQNQSHKGTFLYNLINKEYQNLFVQFFQTILPLIKTDTLNQYLDFFTDIFKQLNSQDLIQFLNFNFQSPISWKILSLIEISQDYLNKMYQNNQLQLLAIFLASNYSSIMLYDHKLKRFISNILGNQIILIFLHSYQQQQTKSLDFIKVLFNNTEIVYGIALKNLIKQITIEETKNQNKSKQIDLLAQIIVEQLKIALDTKNVNKLIFMRQIINVDDVKQQFQNVLQTYYQNNQIQYLDLYTLILRQEDNLIELENQTELNQIIKLLFEMNLESNYDKMVAFDFIYIICERKTITPFAAYLKQIINLFKQLFQQNIPFKLYYSFSIVSALQLVRKILNFIEVFPIEFQDQLNFDLTNSLLQLIQFCIDSNQNPKFKNEQNDILFIEYAETLLLFIQMKIGQKIDDKIYYQLLQCPFISIQKVAFIALKNIQDYSGLSLFLDGFDMKKEEMRRFRQLDEEDEEDVQDKITFPLDGKILTYLLAWLVVLQKKNCIQFQDKYPTYLSSLFYLLQYLNDNEIMAKFNYKEIYQYELNLMEIQDDQSELLKIIVISIYYFILNQQNYFKLWYNQECNQTQKKQLDNILQIISKAIYQREIEFIKLNKIELHNEGVDINISKNQQEITATYNQKLQILIQIPIDFPLKPLKVKTKNLIQISEDKSQNWSLMIRTILQQENDIILSVLKLWKKYIDEQFYDIEECVVCFCVINKNGELPKMACRTCKHKFHSTCIQKWFHISNKSDCPLCRSKFL</sequence>
<evidence type="ECO:0000256" key="13">
    <source>
        <dbReference type="ARBA" id="ARBA00022833"/>
    </source>
</evidence>
<evidence type="ECO:0000256" key="2">
    <source>
        <dbReference type="ARBA" id="ARBA00004514"/>
    </source>
</evidence>
<comment type="subcellular location">
    <subcellularLocation>
        <location evidence="2">Cytoplasm</location>
        <location evidence="2">Cytosol</location>
    </subcellularLocation>
</comment>
<dbReference type="PROSITE" id="PS50089">
    <property type="entry name" value="ZF_RING_2"/>
    <property type="match status" value="1"/>
</dbReference>
<gene>
    <name evidence="17" type="ORF">PPENT_87.1.T1220117</name>
</gene>
<keyword evidence="13 15" id="KW-0862">Zinc</keyword>
<keyword evidence="8 15" id="KW-0808">Transferase</keyword>
<evidence type="ECO:0000259" key="16">
    <source>
        <dbReference type="PROSITE" id="PS50089"/>
    </source>
</evidence>
<name>A0A8S1XF66_9CILI</name>
<dbReference type="GO" id="GO:0005829">
    <property type="term" value="C:cytosol"/>
    <property type="evidence" value="ECO:0007669"/>
    <property type="project" value="UniProtKB-SubCell"/>
</dbReference>
<evidence type="ECO:0000256" key="5">
    <source>
        <dbReference type="ARBA" id="ARBA00012483"/>
    </source>
</evidence>
<keyword evidence="9 15" id="KW-0479">Metal-binding</keyword>
<keyword evidence="12 15" id="KW-0833">Ubl conjugation pathway</keyword>
<organism evidence="17 18">
    <name type="scientific">Paramecium pentaurelia</name>
    <dbReference type="NCBI Taxonomy" id="43138"/>
    <lineage>
        <taxon>Eukaryota</taxon>
        <taxon>Sar</taxon>
        <taxon>Alveolata</taxon>
        <taxon>Ciliophora</taxon>
        <taxon>Intramacronucleata</taxon>
        <taxon>Oligohymenophorea</taxon>
        <taxon>Peniculida</taxon>
        <taxon>Parameciidae</taxon>
        <taxon>Paramecium</taxon>
    </lineage>
</organism>
<protein>
    <recommendedName>
        <fullName evidence="6 15">E3 ubiquitin-protein ligase listerin</fullName>
        <ecNumber evidence="5 15">2.3.2.27</ecNumber>
    </recommendedName>
    <alternativeName>
        <fullName evidence="15">RING-type E3 ubiquitin transferase listerin</fullName>
    </alternativeName>
</protein>
<evidence type="ECO:0000256" key="6">
    <source>
        <dbReference type="ARBA" id="ARBA00017157"/>
    </source>
</evidence>
<evidence type="ECO:0000256" key="15">
    <source>
        <dbReference type="RuleBase" id="RU367090"/>
    </source>
</evidence>
<dbReference type="GO" id="GO:0043023">
    <property type="term" value="F:ribosomal large subunit binding"/>
    <property type="evidence" value="ECO:0007669"/>
    <property type="project" value="TreeGrafter"/>
</dbReference>
<dbReference type="EMBL" id="CAJJDO010000122">
    <property type="protein sequence ID" value="CAD8199725.1"/>
    <property type="molecule type" value="Genomic_DNA"/>
</dbReference>
<evidence type="ECO:0000256" key="1">
    <source>
        <dbReference type="ARBA" id="ARBA00000900"/>
    </source>
</evidence>
<dbReference type="CDD" id="cd16491">
    <property type="entry name" value="RING-CH-C4HC3_LTN1"/>
    <property type="match status" value="1"/>
</dbReference>
<dbReference type="GO" id="GO:0008270">
    <property type="term" value="F:zinc ion binding"/>
    <property type="evidence" value="ECO:0007669"/>
    <property type="project" value="UniProtKB-KW"/>
</dbReference>
<dbReference type="EC" id="2.3.2.27" evidence="5 15"/>
<comment type="catalytic activity">
    <reaction evidence="1 15">
        <text>S-ubiquitinyl-[E2 ubiquitin-conjugating enzyme]-L-cysteine + [acceptor protein]-L-lysine = [E2 ubiquitin-conjugating enzyme]-L-cysteine + N(6)-ubiquitinyl-[acceptor protein]-L-lysine.</text>
        <dbReference type="EC" id="2.3.2.27"/>
    </reaction>
</comment>
<evidence type="ECO:0000256" key="12">
    <source>
        <dbReference type="ARBA" id="ARBA00022786"/>
    </source>
</evidence>
<comment type="caution">
    <text evidence="17">The sequence shown here is derived from an EMBL/GenBank/DDBJ whole genome shotgun (WGS) entry which is preliminary data.</text>
</comment>
<comment type="pathway">
    <text evidence="3 15">Protein modification; protein ubiquitination.</text>
</comment>
<dbReference type="InterPro" id="IPR039795">
    <property type="entry name" value="LTN1/Rkr1"/>
</dbReference>
<evidence type="ECO:0000256" key="9">
    <source>
        <dbReference type="ARBA" id="ARBA00022723"/>
    </source>
</evidence>
<dbReference type="OrthoDB" id="6108at2759"/>
<proteinExistence type="inferred from homology"/>
<dbReference type="FunFam" id="3.30.40.10:FF:000038">
    <property type="entry name" value="E3 ubiquitin-protein ligase listerin"/>
    <property type="match status" value="1"/>
</dbReference>
<dbReference type="InterPro" id="IPR001841">
    <property type="entry name" value="Znf_RING"/>
</dbReference>
<evidence type="ECO:0000256" key="4">
    <source>
        <dbReference type="ARBA" id="ARBA00007997"/>
    </source>
</evidence>
<dbReference type="Pfam" id="PF13639">
    <property type="entry name" value="zf-RING_2"/>
    <property type="match status" value="1"/>
</dbReference>
<dbReference type="PANTHER" id="PTHR12389:SF0">
    <property type="entry name" value="E3 UBIQUITIN-PROTEIN LIGASE LISTERIN"/>
    <property type="match status" value="1"/>
</dbReference>
<dbReference type="SMART" id="SM00184">
    <property type="entry name" value="RING"/>
    <property type="match status" value="1"/>
</dbReference>
<dbReference type="GO" id="GO:1990112">
    <property type="term" value="C:RQC complex"/>
    <property type="evidence" value="ECO:0007669"/>
    <property type="project" value="UniProtKB-UniRule"/>
</dbReference>
<evidence type="ECO:0000256" key="10">
    <source>
        <dbReference type="ARBA" id="ARBA00022737"/>
    </source>
</evidence>
<reference evidence="17" key="1">
    <citation type="submission" date="2021-01" db="EMBL/GenBank/DDBJ databases">
        <authorList>
            <consortium name="Genoscope - CEA"/>
            <person name="William W."/>
        </authorList>
    </citation>
    <scope>NUCLEOTIDE SEQUENCE</scope>
</reference>
<dbReference type="InterPro" id="IPR054476">
    <property type="entry name" value="Ltn1_N"/>
</dbReference>
<comment type="subunit">
    <text evidence="15">Component of the ribosome quality control complex (RQC).</text>
</comment>
<evidence type="ECO:0000256" key="3">
    <source>
        <dbReference type="ARBA" id="ARBA00004906"/>
    </source>
</evidence>
<dbReference type="GO" id="GO:1990116">
    <property type="term" value="P:ribosome-associated ubiquitin-dependent protein catabolic process"/>
    <property type="evidence" value="ECO:0007669"/>
    <property type="project" value="UniProtKB-UniRule"/>
</dbReference>
<dbReference type="InterPro" id="IPR039804">
    <property type="entry name" value="RING-CH-C4HC3_LTN1"/>
</dbReference>
<dbReference type="InterPro" id="IPR054478">
    <property type="entry name" value="LTN1_UBC"/>
</dbReference>
<evidence type="ECO:0000313" key="17">
    <source>
        <dbReference type="EMBL" id="CAD8199725.1"/>
    </source>
</evidence>
<dbReference type="Proteomes" id="UP000689195">
    <property type="component" value="Unassembled WGS sequence"/>
</dbReference>
<dbReference type="PANTHER" id="PTHR12389">
    <property type="entry name" value="ZINC FINGER PROTEIN 294"/>
    <property type="match status" value="1"/>
</dbReference>
<feature type="domain" description="RING-type" evidence="16">
    <location>
        <begin position="1447"/>
        <end position="1493"/>
    </location>
</feature>
<dbReference type="GO" id="GO:0061630">
    <property type="term" value="F:ubiquitin protein ligase activity"/>
    <property type="evidence" value="ECO:0007669"/>
    <property type="project" value="UniProtKB-UniRule"/>
</dbReference>
<evidence type="ECO:0000313" key="18">
    <source>
        <dbReference type="Proteomes" id="UP000689195"/>
    </source>
</evidence>
<keyword evidence="11 14" id="KW-0863">Zinc-finger</keyword>